<dbReference type="SUPFAM" id="SSF51735">
    <property type="entry name" value="NAD(P)-binding Rossmann-fold domains"/>
    <property type="match status" value="1"/>
</dbReference>
<evidence type="ECO:0000313" key="15">
    <source>
        <dbReference type="EMBL" id="TFW13075.1"/>
    </source>
</evidence>
<accession>A0A4Y9RZA5</accession>
<dbReference type="RefSeq" id="WP_135195540.1">
    <property type="nucleotide sequence ID" value="NZ_SPVH01000006.1"/>
</dbReference>
<evidence type="ECO:0000256" key="10">
    <source>
        <dbReference type="ARBA" id="ARBA00049021"/>
    </source>
</evidence>
<feature type="domain" description="KARI C-terminal knotted" evidence="14">
    <location>
        <begin position="191"/>
        <end position="336"/>
    </location>
</feature>
<dbReference type="InterPro" id="IPR036291">
    <property type="entry name" value="NAD(P)-bd_dom_sf"/>
</dbReference>
<sequence>MTQTLSNPLPVFHDRDCDLSIIRGKRVAMIGYGSQGRTHTLNLRDSGVADIVVGLKAGSKTRELARADGFAVMTAGQAAAGADVIAVMTSDEAHRDLWRDELEPNVRPGAALVFAHGLSVRFGLVEPRADLDVILASPKGIGPRIRDLYEAGEGVFCLFGVHQDASGGAHALGLSYAAALGCGRKGILETTMRDECESDLFGEQVVLCGGIAELIDGAFIKLVDAGYPPEVAWFECFYETKLVTDLMYERGIAGAFAKISNTAEYGAYLTGPRIINAASRAAMDEVLAEVQGGEFVRRLMADYDAGSPDLLARRKALGLRTIESVGAHLNAVARQAMETAANDDVENSMDRG</sequence>
<dbReference type="Pfam" id="PF01450">
    <property type="entry name" value="KARI_C"/>
    <property type="match status" value="1"/>
</dbReference>
<keyword evidence="5 11" id="KW-0028">Amino-acid biosynthesis</keyword>
<comment type="pathway">
    <text evidence="2 11">Amino-acid biosynthesis; L-valine biosynthesis; L-valine from pyruvate: step 2/4.</text>
</comment>
<feature type="binding site" evidence="11 12">
    <location>
        <position position="235"/>
    </location>
    <ligand>
        <name>Mg(2+)</name>
        <dbReference type="ChEBI" id="CHEBI:18420"/>
        <label>2</label>
    </ligand>
</feature>
<evidence type="ECO:0000256" key="9">
    <source>
        <dbReference type="ARBA" id="ARBA00023304"/>
    </source>
</evidence>
<comment type="function">
    <text evidence="1 11">Involved in the biosynthesis of branched-chain amino acids (BCAA). Catalyzes an alkyl-migration followed by a ketol-acid reduction of (S)-2-acetolactate (S2AL) to yield (R)-2,3-dihydroxy-isovalerate. In the isomerase reaction, S2AL is rearranged via a Mg-dependent methyl migration to produce 3-hydroxy-3-methyl-2-ketobutyrate (HMKB). In the reductase reaction, this 2-ketoacid undergoes a metal-dependent reduction by NADPH to yield (R)-2,3-dihydroxy-isovalerate.</text>
</comment>
<reference evidence="15 16" key="1">
    <citation type="submission" date="2019-03" db="EMBL/GenBank/DDBJ databases">
        <title>Draft genome of Brevundimonas sp. a heavy metal resistant soil bacteria.</title>
        <authorList>
            <person name="Soto J."/>
        </authorList>
    </citation>
    <scope>NUCLEOTIDE SEQUENCE [LARGE SCALE GENOMIC DNA]</scope>
    <source>
        <strain evidence="15 16">B-10</strain>
    </source>
</reference>
<dbReference type="GO" id="GO:0016853">
    <property type="term" value="F:isomerase activity"/>
    <property type="evidence" value="ECO:0007669"/>
    <property type="project" value="UniProtKB-KW"/>
</dbReference>
<evidence type="ECO:0000256" key="11">
    <source>
        <dbReference type="HAMAP-Rule" id="MF_00435"/>
    </source>
</evidence>
<feature type="binding site" evidence="11">
    <location>
        <position position="56"/>
    </location>
    <ligand>
        <name>NADP(+)</name>
        <dbReference type="ChEBI" id="CHEBI:58349"/>
    </ligand>
</feature>
<feature type="binding site" evidence="11">
    <location>
        <begin position="32"/>
        <end position="35"/>
    </location>
    <ligand>
        <name>NADP(+)</name>
        <dbReference type="ChEBI" id="CHEBI:58349"/>
    </ligand>
</feature>
<dbReference type="AlphaFoldDB" id="A0A4Y9RZA5"/>
<comment type="catalytic activity">
    <reaction evidence="11">
        <text>(2R,3R)-2,3-dihydroxy-3-methylpentanoate + NADP(+) = (S)-2-ethyl-2-hydroxy-3-oxobutanoate + NADPH + H(+)</text>
        <dbReference type="Rhea" id="RHEA:13493"/>
        <dbReference type="ChEBI" id="CHEBI:15378"/>
        <dbReference type="ChEBI" id="CHEBI:49256"/>
        <dbReference type="ChEBI" id="CHEBI:49258"/>
        <dbReference type="ChEBI" id="CHEBI:57783"/>
        <dbReference type="ChEBI" id="CHEBI:58349"/>
        <dbReference type="EC" id="1.1.1.86"/>
    </reaction>
</comment>
<evidence type="ECO:0000256" key="1">
    <source>
        <dbReference type="ARBA" id="ARBA00002172"/>
    </source>
</evidence>
<evidence type="ECO:0000256" key="6">
    <source>
        <dbReference type="ARBA" id="ARBA00022723"/>
    </source>
</evidence>
<comment type="caution">
    <text evidence="11">Lacks conserved residue(s) required for the propagation of feature annotation.</text>
</comment>
<feature type="binding site" evidence="11 12">
    <location>
        <position position="199"/>
    </location>
    <ligand>
        <name>Mg(2+)</name>
        <dbReference type="ChEBI" id="CHEBI:18420"/>
        <label>2</label>
    </ligand>
</feature>
<dbReference type="InterPro" id="IPR014359">
    <property type="entry name" value="KARI_prok"/>
</dbReference>
<feature type="binding site" evidence="11 12">
    <location>
        <position position="199"/>
    </location>
    <ligand>
        <name>Mg(2+)</name>
        <dbReference type="ChEBI" id="CHEBI:18420"/>
        <label>1</label>
    </ligand>
</feature>
<feature type="binding site" evidence="11">
    <location>
        <position position="59"/>
    </location>
    <ligand>
        <name>NADP(+)</name>
        <dbReference type="ChEBI" id="CHEBI:58349"/>
    </ligand>
</feature>
<comment type="similarity">
    <text evidence="4 11 12">Belongs to the ketol-acid reductoisomerase family.</text>
</comment>
<protein>
    <recommendedName>
        <fullName evidence="11">Ketol-acid reductoisomerase (NADP(+))</fullName>
        <shortName evidence="11">KARI</shortName>
        <ecNumber evidence="11">1.1.1.86</ecNumber>
    </recommendedName>
    <alternativeName>
        <fullName evidence="11">Acetohydroxy-acid isomeroreductase</fullName>
        <shortName evidence="11">AHIR</shortName>
    </alternativeName>
    <alternativeName>
        <fullName evidence="11">Alpha-keto-beta-hydroxylacyl reductoisomerase</fullName>
    </alternativeName>
</protein>
<comment type="caution">
    <text evidence="15">The sequence shown here is derived from an EMBL/GenBank/DDBJ whole genome shotgun (WGS) entry which is preliminary data.</text>
</comment>
<evidence type="ECO:0000256" key="4">
    <source>
        <dbReference type="ARBA" id="ARBA00010318"/>
    </source>
</evidence>
<dbReference type="Proteomes" id="UP000298216">
    <property type="component" value="Unassembled WGS sequence"/>
</dbReference>
<comment type="catalytic activity">
    <reaction evidence="10 11">
        <text>(2R)-2,3-dihydroxy-3-methylbutanoate + NADP(+) = (2S)-2-acetolactate + NADPH + H(+)</text>
        <dbReference type="Rhea" id="RHEA:22068"/>
        <dbReference type="ChEBI" id="CHEBI:15378"/>
        <dbReference type="ChEBI" id="CHEBI:49072"/>
        <dbReference type="ChEBI" id="CHEBI:57783"/>
        <dbReference type="ChEBI" id="CHEBI:58349"/>
        <dbReference type="ChEBI" id="CHEBI:58476"/>
        <dbReference type="EC" id="1.1.1.86"/>
    </reaction>
</comment>
<evidence type="ECO:0000313" key="16">
    <source>
        <dbReference type="Proteomes" id="UP000298216"/>
    </source>
</evidence>
<keyword evidence="9 11" id="KW-0100">Branched-chain amino acid biosynthesis</keyword>
<comment type="pathway">
    <text evidence="3 11">Amino-acid biosynthesis; L-isoleucine biosynthesis; L-isoleucine from 2-oxobutanoate: step 2/4.</text>
</comment>
<proteinExistence type="inferred from homology"/>
<keyword evidence="6 11" id="KW-0479">Metal-binding</keyword>
<dbReference type="UniPathway" id="UPA00049">
    <property type="reaction ID" value="UER00060"/>
</dbReference>
<feature type="binding site" evidence="11 12">
    <location>
        <position position="260"/>
    </location>
    <ligand>
        <name>substrate</name>
    </ligand>
</feature>
<dbReference type="HAMAP" id="MF_00435">
    <property type="entry name" value="IlvC"/>
    <property type="match status" value="1"/>
</dbReference>
<keyword evidence="7 11" id="KW-0460">Magnesium</keyword>
<evidence type="ECO:0000256" key="12">
    <source>
        <dbReference type="PROSITE-ProRule" id="PRU01198"/>
    </source>
</evidence>
<dbReference type="GO" id="GO:0000287">
    <property type="term" value="F:magnesium ion binding"/>
    <property type="evidence" value="ECO:0007669"/>
    <property type="project" value="UniProtKB-UniRule"/>
</dbReference>
<feature type="binding site" evidence="11 12">
    <location>
        <position position="239"/>
    </location>
    <ligand>
        <name>Mg(2+)</name>
        <dbReference type="ChEBI" id="CHEBI:18420"/>
        <label>2</label>
    </ligand>
</feature>
<comment type="cofactor">
    <cofactor evidence="11">
        <name>Mg(2+)</name>
        <dbReference type="ChEBI" id="CHEBI:18420"/>
    </cofactor>
    <text evidence="11">Binds 2 magnesium ions per subunit.</text>
</comment>
<feature type="binding site" evidence="11">
    <location>
        <position position="142"/>
    </location>
    <ligand>
        <name>NADP(+)</name>
        <dbReference type="ChEBI" id="CHEBI:58349"/>
    </ligand>
</feature>
<dbReference type="Pfam" id="PF07991">
    <property type="entry name" value="KARI_N"/>
    <property type="match status" value="1"/>
</dbReference>
<dbReference type="PROSITE" id="PS51850">
    <property type="entry name" value="KARI_N"/>
    <property type="match status" value="1"/>
</dbReference>
<dbReference type="InterPro" id="IPR000506">
    <property type="entry name" value="KARI_C"/>
</dbReference>
<keyword evidence="11" id="KW-0521">NADP</keyword>
<keyword evidence="8 11" id="KW-0560">Oxidoreductase</keyword>
<dbReference type="NCBIfam" id="TIGR00465">
    <property type="entry name" value="ilvC"/>
    <property type="match status" value="1"/>
</dbReference>
<dbReference type="InterPro" id="IPR008927">
    <property type="entry name" value="6-PGluconate_DH-like_C_sf"/>
</dbReference>
<dbReference type="SUPFAM" id="SSF48179">
    <property type="entry name" value="6-phosphogluconate dehydrogenase C-terminal domain-like"/>
    <property type="match status" value="1"/>
</dbReference>
<name>A0A4Y9RZA5_9CAUL</name>
<evidence type="ECO:0000259" key="14">
    <source>
        <dbReference type="PROSITE" id="PS51851"/>
    </source>
</evidence>
<gene>
    <name evidence="11 15" type="primary">ilvC</name>
    <name evidence="15" type="ORF">EGY25_14010</name>
</gene>
<evidence type="ECO:0000256" key="2">
    <source>
        <dbReference type="ARBA" id="ARBA00004864"/>
    </source>
</evidence>
<dbReference type="GO" id="GO:0005829">
    <property type="term" value="C:cytosol"/>
    <property type="evidence" value="ECO:0007669"/>
    <property type="project" value="TreeGrafter"/>
</dbReference>
<dbReference type="GO" id="GO:0004455">
    <property type="term" value="F:ketol-acid reductoisomerase activity"/>
    <property type="evidence" value="ECO:0007669"/>
    <property type="project" value="UniProtKB-UniRule"/>
</dbReference>
<dbReference type="PROSITE" id="PS51851">
    <property type="entry name" value="KARI_C"/>
    <property type="match status" value="1"/>
</dbReference>
<dbReference type="InterPro" id="IPR013116">
    <property type="entry name" value="KARI_N"/>
</dbReference>
<evidence type="ECO:0000256" key="3">
    <source>
        <dbReference type="ARBA" id="ARBA00004885"/>
    </source>
</evidence>
<dbReference type="NCBIfam" id="NF004017">
    <property type="entry name" value="PRK05479.1"/>
    <property type="match status" value="1"/>
</dbReference>
<keyword evidence="15" id="KW-0413">Isomerase</keyword>
<dbReference type="Gene3D" id="3.40.50.720">
    <property type="entry name" value="NAD(P)-binding Rossmann-like Domain"/>
    <property type="match status" value="1"/>
</dbReference>
<evidence type="ECO:0000256" key="8">
    <source>
        <dbReference type="ARBA" id="ARBA00023002"/>
    </source>
</evidence>
<feature type="active site" evidence="11">
    <location>
        <position position="116"/>
    </location>
</feature>
<feature type="binding site" evidence="11 12">
    <location>
        <position position="203"/>
    </location>
    <ligand>
        <name>Mg(2+)</name>
        <dbReference type="ChEBI" id="CHEBI:18420"/>
        <label>1</label>
    </ligand>
</feature>
<dbReference type="GO" id="GO:0009097">
    <property type="term" value="P:isoleucine biosynthetic process"/>
    <property type="evidence" value="ECO:0007669"/>
    <property type="project" value="UniProtKB-UniRule"/>
</dbReference>
<evidence type="ECO:0000259" key="13">
    <source>
        <dbReference type="PROSITE" id="PS51850"/>
    </source>
</evidence>
<feature type="binding site" evidence="11">
    <location>
        <position position="61"/>
    </location>
    <ligand>
        <name>NADP(+)</name>
        <dbReference type="ChEBI" id="CHEBI:58349"/>
    </ligand>
</feature>
<keyword evidence="16" id="KW-1185">Reference proteome</keyword>
<evidence type="ECO:0000256" key="5">
    <source>
        <dbReference type="ARBA" id="ARBA00022605"/>
    </source>
</evidence>
<dbReference type="PANTHER" id="PTHR21371:SF1">
    <property type="entry name" value="KETOL-ACID REDUCTOISOMERASE, MITOCHONDRIAL"/>
    <property type="match status" value="1"/>
</dbReference>
<dbReference type="EC" id="1.1.1.86" evidence="11"/>
<dbReference type="Gene3D" id="6.10.240.10">
    <property type="match status" value="1"/>
</dbReference>
<dbReference type="UniPathway" id="UPA00047">
    <property type="reaction ID" value="UER00056"/>
</dbReference>
<dbReference type="PIRSF" id="PIRSF000116">
    <property type="entry name" value="IlvC_gammaproteo"/>
    <property type="match status" value="1"/>
</dbReference>
<dbReference type="GO" id="GO:0009099">
    <property type="term" value="P:L-valine biosynthetic process"/>
    <property type="evidence" value="ECO:0007669"/>
    <property type="project" value="UniProtKB-UniRule"/>
</dbReference>
<feature type="domain" description="KARI N-terminal Rossmann" evidence="13">
    <location>
        <begin position="9"/>
        <end position="190"/>
    </location>
</feature>
<dbReference type="GO" id="GO:0050661">
    <property type="term" value="F:NADP binding"/>
    <property type="evidence" value="ECO:0007669"/>
    <property type="project" value="InterPro"/>
</dbReference>
<dbReference type="PANTHER" id="PTHR21371">
    <property type="entry name" value="KETOL-ACID REDUCTOISOMERASE, MITOCHONDRIAL"/>
    <property type="match status" value="1"/>
</dbReference>
<dbReference type="EMBL" id="SPVH01000006">
    <property type="protein sequence ID" value="TFW13075.1"/>
    <property type="molecule type" value="Genomic_DNA"/>
</dbReference>
<dbReference type="OrthoDB" id="9804088at2"/>
<dbReference type="InterPro" id="IPR013023">
    <property type="entry name" value="KARI"/>
</dbReference>
<organism evidence="15 16">
    <name type="scientific">Brevundimonas intermedia</name>
    <dbReference type="NCBI Taxonomy" id="74315"/>
    <lineage>
        <taxon>Bacteria</taxon>
        <taxon>Pseudomonadati</taxon>
        <taxon>Pseudomonadota</taxon>
        <taxon>Alphaproteobacteria</taxon>
        <taxon>Caulobacterales</taxon>
        <taxon>Caulobacteraceae</taxon>
        <taxon>Brevundimonas</taxon>
    </lineage>
</organism>
<evidence type="ECO:0000256" key="7">
    <source>
        <dbReference type="ARBA" id="ARBA00022842"/>
    </source>
</evidence>